<dbReference type="Gene3D" id="3.10.10.10">
    <property type="entry name" value="HIV Type 1 Reverse Transcriptase, subunit A, domain 1"/>
    <property type="match status" value="1"/>
</dbReference>
<dbReference type="Proteomes" id="UP001374535">
    <property type="component" value="Chromosome 1"/>
</dbReference>
<dbReference type="PANTHER" id="PTHR37984">
    <property type="entry name" value="PROTEIN CBG26694"/>
    <property type="match status" value="1"/>
</dbReference>
<keyword evidence="4" id="KW-1185">Reference proteome</keyword>
<evidence type="ECO:0000256" key="1">
    <source>
        <dbReference type="SAM" id="MobiDB-lite"/>
    </source>
</evidence>
<sequence>MLDSGFIKPSNSPFSSSVLLVKEKDGTWSFSVDYRAINVATVKDKFPIPTVDELLDELGHATWFSKLDLFLSFHQILMVPADSKKTAFRTHNGKFECRHVSHLETTIQLLFCKLFQNQSIQYLGHMVSHEGVQQDPEKLVVVRNWPTPTIFKSLCGFLGHIGFYRKFVLGYASIAHPLTDLPMKDNFLWYDLTYEALLCLKNALLAAPILAIPKFDSLFTIQTDAPGTEIEAILEEEVKSQEDGAQKGKPEAQATGTKNNEFQIDAGRPSNGADAQVTDARSLRRPKLAPKPHMTLNSRLGELSVTLERDFTWFGP</sequence>
<evidence type="ECO:0000259" key="2">
    <source>
        <dbReference type="Pfam" id="PF00078"/>
    </source>
</evidence>
<name>A0AAQ3P9W6_VIGMU</name>
<dbReference type="EMBL" id="CP144700">
    <property type="protein sequence ID" value="WVZ23781.1"/>
    <property type="molecule type" value="Genomic_DNA"/>
</dbReference>
<reference evidence="3 4" key="1">
    <citation type="journal article" date="2023" name="Life. Sci Alliance">
        <title>Evolutionary insights into 3D genome organization and epigenetic landscape of Vigna mungo.</title>
        <authorList>
            <person name="Junaid A."/>
            <person name="Singh B."/>
            <person name="Bhatia S."/>
        </authorList>
    </citation>
    <scope>NUCLEOTIDE SEQUENCE [LARGE SCALE GENOMIC DNA]</scope>
    <source>
        <strain evidence="3">Urdbean</strain>
    </source>
</reference>
<dbReference type="AlphaFoldDB" id="A0AAQ3P9W6"/>
<feature type="region of interest" description="Disordered" evidence="1">
    <location>
        <begin position="239"/>
        <end position="293"/>
    </location>
</feature>
<dbReference type="Gene3D" id="3.30.70.270">
    <property type="match status" value="2"/>
</dbReference>
<dbReference type="CDD" id="cd01647">
    <property type="entry name" value="RT_LTR"/>
    <property type="match status" value="1"/>
</dbReference>
<dbReference type="FunFam" id="3.30.70.270:FF:000020">
    <property type="entry name" value="Transposon Tf2-6 polyprotein-like Protein"/>
    <property type="match status" value="1"/>
</dbReference>
<dbReference type="InterPro" id="IPR043128">
    <property type="entry name" value="Rev_trsase/Diguanyl_cyclase"/>
</dbReference>
<feature type="compositionally biased region" description="Basic and acidic residues" evidence="1">
    <location>
        <begin position="239"/>
        <end position="250"/>
    </location>
</feature>
<dbReference type="InterPro" id="IPR043502">
    <property type="entry name" value="DNA/RNA_pol_sf"/>
</dbReference>
<evidence type="ECO:0000313" key="4">
    <source>
        <dbReference type="Proteomes" id="UP001374535"/>
    </source>
</evidence>
<dbReference type="Pfam" id="PF00078">
    <property type="entry name" value="RVT_1"/>
    <property type="match status" value="1"/>
</dbReference>
<protein>
    <recommendedName>
        <fullName evidence="2">Reverse transcriptase domain-containing protein</fullName>
    </recommendedName>
</protein>
<evidence type="ECO:0000313" key="3">
    <source>
        <dbReference type="EMBL" id="WVZ23781.1"/>
    </source>
</evidence>
<dbReference type="PANTHER" id="PTHR37984:SF5">
    <property type="entry name" value="PROTEIN NYNRIN-LIKE"/>
    <property type="match status" value="1"/>
</dbReference>
<feature type="domain" description="Reverse transcriptase" evidence="2">
    <location>
        <begin position="23"/>
        <end position="91"/>
    </location>
</feature>
<dbReference type="InterPro" id="IPR000477">
    <property type="entry name" value="RT_dom"/>
</dbReference>
<dbReference type="SUPFAM" id="SSF56672">
    <property type="entry name" value="DNA/RNA polymerases"/>
    <property type="match status" value="1"/>
</dbReference>
<proteinExistence type="predicted"/>
<organism evidence="3 4">
    <name type="scientific">Vigna mungo</name>
    <name type="common">Black gram</name>
    <name type="synonym">Phaseolus mungo</name>
    <dbReference type="NCBI Taxonomy" id="3915"/>
    <lineage>
        <taxon>Eukaryota</taxon>
        <taxon>Viridiplantae</taxon>
        <taxon>Streptophyta</taxon>
        <taxon>Embryophyta</taxon>
        <taxon>Tracheophyta</taxon>
        <taxon>Spermatophyta</taxon>
        <taxon>Magnoliopsida</taxon>
        <taxon>eudicotyledons</taxon>
        <taxon>Gunneridae</taxon>
        <taxon>Pentapetalae</taxon>
        <taxon>rosids</taxon>
        <taxon>fabids</taxon>
        <taxon>Fabales</taxon>
        <taxon>Fabaceae</taxon>
        <taxon>Papilionoideae</taxon>
        <taxon>50 kb inversion clade</taxon>
        <taxon>NPAAA clade</taxon>
        <taxon>indigoferoid/millettioid clade</taxon>
        <taxon>Phaseoleae</taxon>
        <taxon>Vigna</taxon>
    </lineage>
</organism>
<accession>A0AAQ3P9W6</accession>
<dbReference type="InterPro" id="IPR050951">
    <property type="entry name" value="Retrovirus_Pol_polyprotein"/>
</dbReference>
<gene>
    <name evidence="3" type="ORF">V8G54_002325</name>
</gene>